<sequence>LLKVIVVLFKTILYKRRLIIEKIPIRVLKLTDKYELVDKVKIILDRKPLAFCLGFFQPKIYLSTGLIKLMNGSELEAIILHEKYHLLKKDNIFLSTANFIKQLFFPFPILTDYFDSLIKMKEIKADRYGVILLGRKQPIISAFKKLLNFDNKDSYLLNYSSAFTNDQHFENRIHALFGKKSFSFSFMPRNVLISLFSFIIFIGFFFSPWQKTQANNQNQKPSVCLKNTDCSKHC</sequence>
<protein>
    <recommendedName>
        <fullName evidence="2">Peptidase M56 domain-containing protein</fullName>
    </recommendedName>
</protein>
<dbReference type="CDD" id="cd07326">
    <property type="entry name" value="M56_BlaR1_MecR1_like"/>
    <property type="match status" value="1"/>
</dbReference>
<dbReference type="PANTHER" id="PTHR34978">
    <property type="entry name" value="POSSIBLE SENSOR-TRANSDUCER PROTEIN BLAR"/>
    <property type="match status" value="1"/>
</dbReference>
<dbReference type="Proteomes" id="UP000229647">
    <property type="component" value="Unassembled WGS sequence"/>
</dbReference>
<evidence type="ECO:0000313" key="3">
    <source>
        <dbReference type="EMBL" id="PJA55214.1"/>
    </source>
</evidence>
<feature type="transmembrane region" description="Helical" evidence="1">
    <location>
        <begin position="190"/>
        <end position="209"/>
    </location>
</feature>
<evidence type="ECO:0000313" key="4">
    <source>
        <dbReference type="Proteomes" id="UP000229647"/>
    </source>
</evidence>
<dbReference type="Pfam" id="PF05569">
    <property type="entry name" value="Peptidase_M56"/>
    <property type="match status" value="1"/>
</dbReference>
<comment type="caution">
    <text evidence="3">The sequence shown here is derived from an EMBL/GenBank/DDBJ whole genome shotgun (WGS) entry which is preliminary data.</text>
</comment>
<feature type="domain" description="Peptidase M56" evidence="2">
    <location>
        <begin position="51"/>
        <end position="129"/>
    </location>
</feature>
<dbReference type="EMBL" id="PFWL01000193">
    <property type="protein sequence ID" value="PJA55214.1"/>
    <property type="molecule type" value="Genomic_DNA"/>
</dbReference>
<proteinExistence type="predicted"/>
<accession>A0A2M7XWW7</accession>
<keyword evidence="1" id="KW-1133">Transmembrane helix</keyword>
<feature type="non-terminal residue" evidence="3">
    <location>
        <position position="1"/>
    </location>
</feature>
<keyword evidence="1" id="KW-0472">Membrane</keyword>
<gene>
    <name evidence="3" type="ORF">CO165_04725</name>
</gene>
<dbReference type="Gene3D" id="3.30.2010.10">
    <property type="entry name" value="Metalloproteases ('zincins'), catalytic domain"/>
    <property type="match status" value="1"/>
</dbReference>
<evidence type="ECO:0000256" key="1">
    <source>
        <dbReference type="SAM" id="Phobius"/>
    </source>
</evidence>
<keyword evidence="1" id="KW-0812">Transmembrane</keyword>
<reference evidence="4" key="1">
    <citation type="submission" date="2017-09" db="EMBL/GenBank/DDBJ databases">
        <title>Depth-based differentiation of microbial function through sediment-hosted aquifers and enrichment of novel symbionts in the deep terrestrial subsurface.</title>
        <authorList>
            <person name="Probst A.J."/>
            <person name="Ladd B."/>
            <person name="Jarett J.K."/>
            <person name="Geller-Mcgrath D.E."/>
            <person name="Sieber C.M.K."/>
            <person name="Emerson J.B."/>
            <person name="Anantharaman K."/>
            <person name="Thomas B.C."/>
            <person name="Malmstrom R."/>
            <person name="Stieglmeier M."/>
            <person name="Klingl A."/>
            <person name="Woyke T."/>
            <person name="Ryan C.M."/>
            <person name="Banfield J.F."/>
        </authorList>
    </citation>
    <scope>NUCLEOTIDE SEQUENCE [LARGE SCALE GENOMIC DNA]</scope>
</reference>
<dbReference type="InterPro" id="IPR052173">
    <property type="entry name" value="Beta-lactam_resp_regulator"/>
</dbReference>
<evidence type="ECO:0000259" key="2">
    <source>
        <dbReference type="Pfam" id="PF05569"/>
    </source>
</evidence>
<dbReference type="InterPro" id="IPR008756">
    <property type="entry name" value="Peptidase_M56"/>
</dbReference>
<dbReference type="PANTHER" id="PTHR34978:SF3">
    <property type="entry name" value="SLR0241 PROTEIN"/>
    <property type="match status" value="1"/>
</dbReference>
<name>A0A2M7XWW7_9BACT</name>
<organism evidence="3 4">
    <name type="scientific">Candidatus Roizmanbacteria bacterium CG_4_9_14_3_um_filter_33_18</name>
    <dbReference type="NCBI Taxonomy" id="1974841"/>
    <lineage>
        <taxon>Bacteria</taxon>
        <taxon>Candidatus Roizmaniibacteriota</taxon>
    </lineage>
</organism>
<dbReference type="AlphaFoldDB" id="A0A2M7XWW7"/>